<dbReference type="AlphaFoldDB" id="A0A939MM75"/>
<proteinExistence type="predicted"/>
<organism evidence="1 2">
    <name type="scientific">Leucobacter weissii</name>
    <dbReference type="NCBI Taxonomy" id="1983706"/>
    <lineage>
        <taxon>Bacteria</taxon>
        <taxon>Bacillati</taxon>
        <taxon>Actinomycetota</taxon>
        <taxon>Actinomycetes</taxon>
        <taxon>Micrococcales</taxon>
        <taxon>Microbacteriaceae</taxon>
        <taxon>Leucobacter</taxon>
    </lineage>
</organism>
<evidence type="ECO:0000313" key="2">
    <source>
        <dbReference type="Proteomes" id="UP000664382"/>
    </source>
</evidence>
<keyword evidence="2" id="KW-1185">Reference proteome</keyword>
<evidence type="ECO:0000313" key="1">
    <source>
        <dbReference type="EMBL" id="MBO1903121.1"/>
    </source>
</evidence>
<dbReference type="Proteomes" id="UP000664382">
    <property type="component" value="Unassembled WGS sequence"/>
</dbReference>
<dbReference type="RefSeq" id="WP_208098870.1">
    <property type="nucleotide sequence ID" value="NZ_JAGDYM010000017.1"/>
</dbReference>
<accession>A0A939MM75</accession>
<protein>
    <submittedName>
        <fullName evidence="1">Uncharacterized protein</fullName>
    </submittedName>
</protein>
<reference evidence="1" key="1">
    <citation type="submission" date="2021-03" db="EMBL/GenBank/DDBJ databases">
        <title>Leucobacter chromiisoli sp. nov., isolated from chromium-containing soil of chemical plant.</title>
        <authorList>
            <person name="Xu Z."/>
        </authorList>
    </citation>
    <scope>NUCLEOTIDE SEQUENCE</scope>
    <source>
        <strain evidence="1">S27</strain>
    </source>
</reference>
<sequence>MREASDGVQTLLQRDRLEVSADLLVHAFSDLRDQQLPSILLTDLVDVFARRHGLPGKHRRVLAGLPQRDPEAIVLRLVLDVTSSWHAAGIAAPIGSSGDDGNTRIVLTLRGSTALRGEHPHTRVRGLLERTGASRSFID</sequence>
<dbReference type="EMBL" id="JAGDYM010000017">
    <property type="protein sequence ID" value="MBO1903121.1"/>
    <property type="molecule type" value="Genomic_DNA"/>
</dbReference>
<name>A0A939MM75_9MICO</name>
<comment type="caution">
    <text evidence="1">The sequence shown here is derived from an EMBL/GenBank/DDBJ whole genome shotgun (WGS) entry which is preliminary data.</text>
</comment>
<gene>
    <name evidence="1" type="ORF">J4H92_14345</name>
</gene>